<evidence type="ECO:0000313" key="1">
    <source>
        <dbReference type="EMBL" id="KAH9558003.1"/>
    </source>
</evidence>
<dbReference type="Proteomes" id="UP000828922">
    <property type="component" value="Linkage Group LG07"/>
</dbReference>
<organism evidence="1 2">
    <name type="scientific">Sphagnum magellanicum</name>
    <dbReference type="NCBI Taxonomy" id="128215"/>
    <lineage>
        <taxon>Eukaryota</taxon>
        <taxon>Viridiplantae</taxon>
        <taxon>Streptophyta</taxon>
        <taxon>Embryophyta</taxon>
        <taxon>Bryophyta</taxon>
        <taxon>Sphagnophytina</taxon>
        <taxon>Sphagnopsida</taxon>
        <taxon>Sphagnales</taxon>
        <taxon>Sphagnaceae</taxon>
        <taxon>Sphagnum</taxon>
    </lineage>
</organism>
<reference evidence="2" key="1">
    <citation type="journal article" date="2022" name="New Phytol.">
        <title>Phylogenomic structure and speciation in an emerging model: the Sphagnum magellanicum complex (Bryophyta).</title>
        <authorList>
            <person name="Shaw A.J."/>
            <person name="Piatkowski B."/>
            <person name="Duffy A.M."/>
            <person name="Aguero B."/>
            <person name="Imwattana K."/>
            <person name="Nieto-Lugilde M."/>
            <person name="Healey A."/>
            <person name="Weston D.J."/>
            <person name="Patel M.N."/>
            <person name="Schmutz J."/>
            <person name="Grimwood J."/>
            <person name="Yavitt J.B."/>
            <person name="Hassel K."/>
            <person name="Stenoien H.K."/>
            <person name="Flatberg K.I."/>
            <person name="Bickford C.P."/>
            <person name="Hicks K.A."/>
        </authorList>
    </citation>
    <scope>NUCLEOTIDE SEQUENCE [LARGE SCALE GENOMIC DNA]</scope>
</reference>
<gene>
    <name evidence="1" type="ORF">CY35_07G114200</name>
</gene>
<keyword evidence="2" id="KW-1185">Reference proteome</keyword>
<accession>A0ACB8HP34</accession>
<dbReference type="EMBL" id="CM038913">
    <property type="protein sequence ID" value="KAH9558003.1"/>
    <property type="molecule type" value="Genomic_DNA"/>
</dbReference>
<protein>
    <submittedName>
        <fullName evidence="1">Uncharacterized protein</fullName>
    </submittedName>
</protein>
<name>A0ACB8HP34_9BRYO</name>
<evidence type="ECO:0000313" key="2">
    <source>
        <dbReference type="Proteomes" id="UP000828922"/>
    </source>
</evidence>
<proteinExistence type="predicted"/>
<comment type="caution">
    <text evidence="1">The sequence shown here is derived from an EMBL/GenBank/DDBJ whole genome shotgun (WGS) entry which is preliminary data.</text>
</comment>
<sequence>MAALAMLKQSAMMQMSSSSSSSSMATFLPMPAPRFESESVSKSQLISLSSIKPWRSDDAPKLIATSSRPLHTTRLRASAAEMGYEKALVLEGGGNGAGTKGGAGDGGDGDGGGSGSSGSHGDNSWGRSENGGGGGVSPAGGLLGAFLRGWQARVQADPQFAFKVLMEEVIGVGANVLGDMASRPNFGLNELDFVFSTIVVGSILNFTLMYMLAPTTAAGLTSIGAAPHLLPGIFASCPAGHMFEGGKFSFFDRTGTFVYKGMQFAVVGFAAGLVGTVLSNVLLSLRKKMDPDFVIQNKSPPTVLNAATWALHMGFSSNLRYQTLNGLEFSLAAQLHPTAFKSAVFALRGLNNVLGGTTFVALARLTGSQTSSKTVESPPTAPEDPPVEDQSLAQAK</sequence>